<keyword evidence="2" id="KW-1185">Reference proteome</keyword>
<dbReference type="VEuPathDB" id="FungiDB:PGTG_22613"/>
<dbReference type="GO" id="GO:0003729">
    <property type="term" value="F:mRNA binding"/>
    <property type="evidence" value="ECO:0000318"/>
    <property type="project" value="GO_Central"/>
</dbReference>
<dbReference type="HOGENOM" id="CLU_2777159_0_0_1"/>
<dbReference type="EMBL" id="DS178380">
    <property type="protein sequence ID" value="EHS62737.1"/>
    <property type="molecule type" value="Genomic_DNA"/>
</dbReference>
<dbReference type="RefSeq" id="XP_003888588.1">
    <property type="nucleotide sequence ID" value="XM_003888539.1"/>
</dbReference>
<proteinExistence type="predicted"/>
<dbReference type="SUPFAM" id="SSF54928">
    <property type="entry name" value="RNA-binding domain, RBD"/>
    <property type="match status" value="1"/>
</dbReference>
<dbReference type="FunCoup" id="H6QV76">
    <property type="interactions" value="161"/>
</dbReference>
<dbReference type="InParanoid" id="H6QV76"/>
<evidence type="ECO:0008006" key="3">
    <source>
        <dbReference type="Google" id="ProtNLM"/>
    </source>
</evidence>
<dbReference type="GO" id="GO:0005634">
    <property type="term" value="C:nucleus"/>
    <property type="evidence" value="ECO:0000318"/>
    <property type="project" value="GO_Central"/>
</dbReference>
<dbReference type="InterPro" id="IPR035979">
    <property type="entry name" value="RBD_domain_sf"/>
</dbReference>
<organism evidence="1 2">
    <name type="scientific">Puccinia graminis f. sp. tritici (strain CRL 75-36-700-3 / race SCCL)</name>
    <name type="common">Black stem rust fungus</name>
    <dbReference type="NCBI Taxonomy" id="418459"/>
    <lineage>
        <taxon>Eukaryota</taxon>
        <taxon>Fungi</taxon>
        <taxon>Dikarya</taxon>
        <taxon>Basidiomycota</taxon>
        <taxon>Pucciniomycotina</taxon>
        <taxon>Pucciniomycetes</taxon>
        <taxon>Pucciniales</taxon>
        <taxon>Pucciniaceae</taxon>
        <taxon>Puccinia</taxon>
    </lineage>
</organism>
<protein>
    <recommendedName>
        <fullName evidence="3">RRM domain-containing protein</fullName>
    </recommendedName>
</protein>
<gene>
    <name evidence="1" type="ORF">PGTG_22613</name>
</gene>
<dbReference type="AlphaFoldDB" id="H6QV76"/>
<dbReference type="GeneID" id="13542351"/>
<dbReference type="Proteomes" id="UP000008783">
    <property type="component" value="Unassembled WGS sequence"/>
</dbReference>
<evidence type="ECO:0000313" key="1">
    <source>
        <dbReference type="EMBL" id="EHS62737.1"/>
    </source>
</evidence>
<evidence type="ECO:0000313" key="2">
    <source>
        <dbReference type="Proteomes" id="UP000008783"/>
    </source>
</evidence>
<dbReference type="KEGG" id="pgr:PGTG_22613"/>
<sequence length="69" mass="7407">MIRLHFGSISHCFIALDQPSSALVYFLKPSDAGYQAESLNGAIADGQRISVKAIKETKLGGLALLCRIT</sequence>
<name>H6QV76_PUCGT</name>
<reference evidence="2" key="1">
    <citation type="journal article" date="2011" name="Proc. Natl. Acad. Sci. U.S.A.">
        <title>Obligate biotrophy features unraveled by the genomic analysis of rust fungi.</title>
        <authorList>
            <person name="Duplessis S."/>
            <person name="Cuomo C.A."/>
            <person name="Lin Y.-C."/>
            <person name="Aerts A."/>
            <person name="Tisserant E."/>
            <person name="Veneault-Fourrey C."/>
            <person name="Joly D.L."/>
            <person name="Hacquard S."/>
            <person name="Amselem J."/>
            <person name="Cantarel B.L."/>
            <person name="Chiu R."/>
            <person name="Coutinho P.M."/>
            <person name="Feau N."/>
            <person name="Field M."/>
            <person name="Frey P."/>
            <person name="Gelhaye E."/>
            <person name="Goldberg J."/>
            <person name="Grabherr M.G."/>
            <person name="Kodira C.D."/>
            <person name="Kohler A."/>
            <person name="Kuees U."/>
            <person name="Lindquist E.A."/>
            <person name="Lucas S.M."/>
            <person name="Mago R."/>
            <person name="Mauceli E."/>
            <person name="Morin E."/>
            <person name="Murat C."/>
            <person name="Pangilinan J.L."/>
            <person name="Park R."/>
            <person name="Pearson M."/>
            <person name="Quesneville H."/>
            <person name="Rouhier N."/>
            <person name="Sakthikumar S."/>
            <person name="Salamov A.A."/>
            <person name="Schmutz J."/>
            <person name="Selles B."/>
            <person name="Shapiro H."/>
            <person name="Tanguay P."/>
            <person name="Tuskan G.A."/>
            <person name="Henrissat B."/>
            <person name="Van de Peer Y."/>
            <person name="Rouze P."/>
            <person name="Ellis J.G."/>
            <person name="Dodds P.N."/>
            <person name="Schein J.E."/>
            <person name="Zhong S."/>
            <person name="Hamelin R.C."/>
            <person name="Grigoriev I.V."/>
            <person name="Szabo L.J."/>
            <person name="Martin F."/>
        </authorList>
    </citation>
    <scope>NUCLEOTIDE SEQUENCE [LARGE SCALE GENOMIC DNA]</scope>
    <source>
        <strain evidence="2">CRL 75-36-700-3 / race SCCL</strain>
    </source>
</reference>
<accession>H6QV76</accession>